<dbReference type="Pfam" id="PF00874">
    <property type="entry name" value="PRD"/>
    <property type="match status" value="2"/>
</dbReference>
<dbReference type="InterPro" id="IPR007737">
    <property type="entry name" value="Mga_HTH"/>
</dbReference>
<proteinExistence type="predicted"/>
<dbReference type="InterPro" id="IPR050661">
    <property type="entry name" value="BglG_antiterminators"/>
</dbReference>
<evidence type="ECO:0000313" key="7">
    <source>
        <dbReference type="EMBL" id="SNY30210.1"/>
    </source>
</evidence>
<evidence type="ECO:0000256" key="2">
    <source>
        <dbReference type="ARBA" id="ARBA00023015"/>
    </source>
</evidence>
<accession>A0A285H2U0</accession>
<keyword evidence="2" id="KW-0805">Transcription regulation</keyword>
<keyword evidence="1" id="KW-0677">Repeat</keyword>
<dbReference type="GO" id="GO:0003700">
    <property type="term" value="F:DNA-binding transcription factor activity"/>
    <property type="evidence" value="ECO:0007669"/>
    <property type="project" value="InterPro"/>
</dbReference>
<name>A0A285H2U0_9FIRM</name>
<dbReference type="Gene3D" id="1.10.10.10">
    <property type="entry name" value="Winged helix-like DNA-binding domain superfamily/Winged helix DNA-binding domain"/>
    <property type="match status" value="2"/>
</dbReference>
<keyword evidence="8" id="KW-1185">Reference proteome</keyword>
<dbReference type="SUPFAM" id="SSF46785">
    <property type="entry name" value="Winged helix' DNA-binding domain"/>
    <property type="match status" value="2"/>
</dbReference>
<feature type="domain" description="PRD" evidence="6">
    <location>
        <begin position="189"/>
        <end position="294"/>
    </location>
</feature>
<dbReference type="InterPro" id="IPR036388">
    <property type="entry name" value="WH-like_DNA-bd_sf"/>
</dbReference>
<evidence type="ECO:0000256" key="3">
    <source>
        <dbReference type="ARBA" id="ARBA00023159"/>
    </source>
</evidence>
<evidence type="ECO:0000313" key="8">
    <source>
        <dbReference type="Proteomes" id="UP000219573"/>
    </source>
</evidence>
<keyword evidence="3" id="KW-0010">Activator</keyword>
<evidence type="ECO:0000259" key="5">
    <source>
        <dbReference type="PROSITE" id="PS51000"/>
    </source>
</evidence>
<reference evidence="8" key="1">
    <citation type="submission" date="2017-09" db="EMBL/GenBank/DDBJ databases">
        <authorList>
            <person name="Varghese N."/>
            <person name="Submissions S."/>
        </authorList>
    </citation>
    <scope>NUCLEOTIDE SEQUENCE [LARGE SCALE GENOMIC DNA]</scope>
    <source>
        <strain evidence="8">MSL47</strain>
    </source>
</reference>
<dbReference type="PROSITE" id="PS51000">
    <property type="entry name" value="HTH_DEOR_2"/>
    <property type="match status" value="1"/>
</dbReference>
<dbReference type="Pfam" id="PF08279">
    <property type="entry name" value="HTH_11"/>
    <property type="match status" value="1"/>
</dbReference>
<dbReference type="Pfam" id="PF05043">
    <property type="entry name" value="Mga"/>
    <property type="match status" value="1"/>
</dbReference>
<feature type="domain" description="HTH deoR-type" evidence="5">
    <location>
        <begin position="1"/>
        <end position="52"/>
    </location>
</feature>
<dbReference type="Gene3D" id="1.10.1790.10">
    <property type="entry name" value="PRD domain"/>
    <property type="match status" value="2"/>
</dbReference>
<protein>
    <submittedName>
        <fullName evidence="7">Transcriptional antiterminator</fullName>
    </submittedName>
</protein>
<dbReference type="InterPro" id="IPR013196">
    <property type="entry name" value="HTH_11"/>
</dbReference>
<gene>
    <name evidence="7" type="ORF">SAMN06265827_11375</name>
</gene>
<dbReference type="InterPro" id="IPR036390">
    <property type="entry name" value="WH_DNA-bd_sf"/>
</dbReference>
<dbReference type="Proteomes" id="UP000219573">
    <property type="component" value="Unassembled WGS sequence"/>
</dbReference>
<dbReference type="EMBL" id="OBDZ01000013">
    <property type="protein sequence ID" value="SNY30210.1"/>
    <property type="molecule type" value="Genomic_DNA"/>
</dbReference>
<evidence type="ECO:0000259" key="6">
    <source>
        <dbReference type="PROSITE" id="PS51372"/>
    </source>
</evidence>
<evidence type="ECO:0000256" key="4">
    <source>
        <dbReference type="ARBA" id="ARBA00023163"/>
    </source>
</evidence>
<dbReference type="PANTHER" id="PTHR30185">
    <property type="entry name" value="CRYPTIC BETA-GLUCOSIDE BGL OPERON ANTITERMINATOR"/>
    <property type="match status" value="1"/>
</dbReference>
<dbReference type="InterPro" id="IPR001034">
    <property type="entry name" value="DeoR_HTH"/>
</dbReference>
<feature type="domain" description="PRD" evidence="6">
    <location>
        <begin position="304"/>
        <end position="417"/>
    </location>
</feature>
<organism evidence="7 8">
    <name type="scientific">Orenia metallireducens</name>
    <dbReference type="NCBI Taxonomy" id="1413210"/>
    <lineage>
        <taxon>Bacteria</taxon>
        <taxon>Bacillati</taxon>
        <taxon>Bacillota</taxon>
        <taxon>Clostridia</taxon>
        <taxon>Halanaerobiales</taxon>
        <taxon>Halobacteroidaceae</taxon>
        <taxon>Orenia</taxon>
    </lineage>
</organism>
<sequence length="507" mass="59599">MYALLNHQRLTINQLAKRCKVSSRTVRNDLKKLEKKLNELGIILHKKRGVGVWIESKNDKLMWLKESISKKVNFKNNFSPSDRREEIIKILFQKKSYTCKLLAEKLYVSRSTINKDLIEIKKWLRNYNLILENNQQSGLKIEGEERYLRGAIVELLFKLMDQEDLEEISRLLRDNHSINPKDYDILKDFSAKVDLKKIKEIVQSKEVKEKFLFTENSNLALIFYISVSIKRIKQGKEIKLLAEDTLRLKRLKLFKLAKTIGKKAEEELEIPISEDELCWAFIHFLCANIYDDKTLTTKEEILRSLNKTILQISRSFINLVEDELGIKLEKDTDLFLDLILYIRHLYNHFRYQVPKMIVNDLDNIIINKIKENNPKIIKLSKMIIDIFNEYQIKIISQRDIDYIAVLLLSAFEKYTKKIKVIIINNEAFIINELMVSRLIASISNLEIVDYISNQELNHNKTKNADLIITSNQRVTLPEAIVINPLVKQQDIQLIRNRISLLSKEKAL</sequence>
<dbReference type="InterPro" id="IPR036634">
    <property type="entry name" value="PRD_sf"/>
</dbReference>
<dbReference type="AlphaFoldDB" id="A0A285H2U0"/>
<dbReference type="SUPFAM" id="SSF63520">
    <property type="entry name" value="PTS-regulatory domain, PRD"/>
    <property type="match status" value="2"/>
</dbReference>
<dbReference type="InterPro" id="IPR011608">
    <property type="entry name" value="PRD"/>
</dbReference>
<keyword evidence="4" id="KW-0804">Transcription</keyword>
<dbReference type="PROSITE" id="PS51372">
    <property type="entry name" value="PRD_2"/>
    <property type="match status" value="2"/>
</dbReference>
<dbReference type="PANTHER" id="PTHR30185:SF18">
    <property type="entry name" value="TRANSCRIPTIONAL REGULATOR MTLR"/>
    <property type="match status" value="1"/>
</dbReference>
<evidence type="ECO:0000256" key="1">
    <source>
        <dbReference type="ARBA" id="ARBA00022737"/>
    </source>
</evidence>